<evidence type="ECO:0000313" key="2">
    <source>
        <dbReference type="Proteomes" id="UP000009273"/>
    </source>
</evidence>
<dbReference type="Proteomes" id="UP000009273">
    <property type="component" value="Segment"/>
</dbReference>
<dbReference type="EMBL" id="JN638751">
    <property type="protein sequence ID" value="AEO93369.1"/>
    <property type="molecule type" value="Genomic_DNA"/>
</dbReference>
<dbReference type="KEGG" id="vg:18563325"/>
<dbReference type="RefSeq" id="YP_009015410.1">
    <property type="nucleotide sequence ID" value="NC_023719.1"/>
</dbReference>
<accession>G3MBG9</accession>
<organism evidence="1 2">
    <name type="scientific">Bacillus phage G</name>
    <dbReference type="NCBI Taxonomy" id="2884420"/>
    <lineage>
        <taxon>Viruses</taxon>
        <taxon>Duplodnaviria</taxon>
        <taxon>Heunggongvirae</taxon>
        <taxon>Uroviricota</taxon>
        <taxon>Caudoviricetes</taxon>
        <taxon>Donellivirus</taxon>
        <taxon>Donellivirus gee</taxon>
    </lineage>
</organism>
<proteinExistence type="predicted"/>
<reference evidence="1 2" key="1">
    <citation type="submission" date="2011-09" db="EMBL/GenBank/DDBJ databases">
        <authorList>
            <person name="Pope W.H."/>
            <person name="Pedulla M.L."/>
            <person name="Ford M.E."/>
            <person name="Peebles C.L."/>
            <person name="Hatfull G.H."/>
            <person name="Hendrix R.W."/>
        </authorList>
    </citation>
    <scope>NUCLEOTIDE SEQUENCE [LARGE SCALE GENOMIC DNA]</scope>
    <source>
        <strain evidence="1">G</strain>
    </source>
</reference>
<name>G3MBG9_9CAUD</name>
<sequence>MPNDKEIDEFYFSAIHFLMEHSVREGPFKSIEKVEVISKEFKYTRFCFTLKKSVTVVKFVVNESILVAETLMNNLNIENFLNSICGKEYKWEIEYI</sequence>
<evidence type="ECO:0000313" key="1">
    <source>
        <dbReference type="EMBL" id="AEO93369.1"/>
    </source>
</evidence>
<dbReference type="GeneID" id="18563325"/>
<gene>
    <name evidence="1" type="primary">107</name>
    <name evidence="1" type="ORF">G_107</name>
</gene>
<protein>
    <submittedName>
        <fullName evidence="1">Gp107</fullName>
    </submittedName>
</protein>
<keyword evidence="2" id="KW-1185">Reference proteome</keyword>